<reference evidence="2" key="1">
    <citation type="submission" date="2024-10" db="EMBL/GenBank/DDBJ databases">
        <title>Genetic diversity among independent isolates of the Dolichocephalovirinae subfamily.</title>
        <authorList>
            <person name="Ely B."/>
            <person name="Thomas Q."/>
            <person name="Mohammadi T."/>
        </authorList>
    </citation>
    <scope>NUCLEOTIDE SEQUENCE</scope>
</reference>
<proteinExistence type="predicted"/>
<sequence length="134" mass="15502">MTIEPTAPHLSVYNPDAVVVNVVTYERHPLFRIRKVMNYSGGRPYTDHYAVQRRLPLPWVDLYLTVTIWTVNKDETRITRRPARLGDRKTAEEIVATKPAFFPRRPKSWRPRPDPSPNPDVAHFNAEGKVVTRG</sequence>
<name>A0AB74UIG5_9VIRU</name>
<accession>A0AB74UIG5</accession>
<feature type="region of interest" description="Disordered" evidence="1">
    <location>
        <begin position="103"/>
        <end position="134"/>
    </location>
</feature>
<dbReference type="EMBL" id="PQ287320">
    <property type="protein sequence ID" value="XHV10503.1"/>
    <property type="molecule type" value="Genomic_DNA"/>
</dbReference>
<organism evidence="2">
    <name type="scientific">Caulobacter phage BL57</name>
    <dbReference type="NCBI Taxonomy" id="3348355"/>
    <lineage>
        <taxon>Viruses</taxon>
    </lineage>
</organism>
<evidence type="ECO:0000256" key="1">
    <source>
        <dbReference type="SAM" id="MobiDB-lite"/>
    </source>
</evidence>
<protein>
    <submittedName>
        <fullName evidence="2">Uncharacterized protein</fullName>
    </submittedName>
</protein>
<evidence type="ECO:0000313" key="2">
    <source>
        <dbReference type="EMBL" id="XHV10503.1"/>
    </source>
</evidence>
<gene>
    <name evidence="2" type="ORF">BL57_031</name>
</gene>